<organism evidence="2 3">
    <name type="scientific">Caenorhabditis japonica</name>
    <dbReference type="NCBI Taxonomy" id="281687"/>
    <lineage>
        <taxon>Eukaryota</taxon>
        <taxon>Metazoa</taxon>
        <taxon>Ecdysozoa</taxon>
        <taxon>Nematoda</taxon>
        <taxon>Chromadorea</taxon>
        <taxon>Rhabditida</taxon>
        <taxon>Rhabditina</taxon>
        <taxon>Rhabditomorpha</taxon>
        <taxon>Rhabditoidea</taxon>
        <taxon>Rhabditidae</taxon>
        <taxon>Peloderinae</taxon>
        <taxon>Caenorhabditis</taxon>
    </lineage>
</organism>
<reference evidence="2" key="2">
    <citation type="submission" date="2022-06" db="UniProtKB">
        <authorList>
            <consortium name="EnsemblMetazoa"/>
        </authorList>
    </citation>
    <scope>IDENTIFICATION</scope>
    <source>
        <strain evidence="2">DF5081</strain>
    </source>
</reference>
<keyword evidence="3" id="KW-1185">Reference proteome</keyword>
<evidence type="ECO:0000313" key="3">
    <source>
        <dbReference type="Proteomes" id="UP000005237"/>
    </source>
</evidence>
<proteinExistence type="predicted"/>
<dbReference type="SUPFAM" id="SSF47862">
    <property type="entry name" value="Saposin"/>
    <property type="match status" value="1"/>
</dbReference>
<dbReference type="InterPro" id="IPR011001">
    <property type="entry name" value="Saposin-like"/>
</dbReference>
<reference evidence="3" key="1">
    <citation type="submission" date="2010-08" db="EMBL/GenBank/DDBJ databases">
        <authorList>
            <consortium name="Caenorhabditis japonica Sequencing Consortium"/>
            <person name="Wilson R.K."/>
        </authorList>
    </citation>
    <scope>NUCLEOTIDE SEQUENCE [LARGE SCALE GENOMIC DNA]</scope>
    <source>
        <strain evidence="3">DF5081</strain>
    </source>
</reference>
<dbReference type="Proteomes" id="UP000005237">
    <property type="component" value="Unassembled WGS sequence"/>
</dbReference>
<dbReference type="EnsemblMetazoa" id="CJA19443.1">
    <property type="protein sequence ID" value="CJA19443.1"/>
    <property type="gene ID" value="WBGene00138647"/>
</dbReference>
<name>A0A8R1E4B9_CAEJA</name>
<feature type="compositionally biased region" description="Polar residues" evidence="1">
    <location>
        <begin position="166"/>
        <end position="183"/>
    </location>
</feature>
<evidence type="ECO:0008006" key="4">
    <source>
        <dbReference type="Google" id="ProtNLM"/>
    </source>
</evidence>
<feature type="region of interest" description="Disordered" evidence="1">
    <location>
        <begin position="165"/>
        <end position="202"/>
    </location>
</feature>
<dbReference type="AlphaFoldDB" id="A0A8R1E4B9"/>
<accession>A0A8R1E4B9</accession>
<sequence>MLIELSALVLFIGVYGNIWLAISRFRAAPIAELMPIRRANSYFQRLIATKLPLSTANSHISATLVPLQEVKPNYKVTKYTYTRDNDTDVMDQELPDVQVIPLDFLCEFCQVVIIKLKERQASEPDFEQKIRSECLNSSADNSSSLCDVISRVNLDRLRNDDPKSICDSQNMCTGAQEPPQQKTGPPATSPKVAEDVKPSENDAQIVDHLTVDEKEVNATLNVDDVSPY</sequence>
<evidence type="ECO:0000256" key="1">
    <source>
        <dbReference type="SAM" id="MobiDB-lite"/>
    </source>
</evidence>
<evidence type="ECO:0000313" key="2">
    <source>
        <dbReference type="EnsemblMetazoa" id="CJA19443.1"/>
    </source>
</evidence>
<protein>
    <recommendedName>
        <fullName evidence="4">Saposin B-type domain-containing protein</fullName>
    </recommendedName>
</protein>